<evidence type="ECO:0000256" key="2">
    <source>
        <dbReference type="ARBA" id="ARBA00006966"/>
    </source>
</evidence>
<evidence type="ECO:0000313" key="7">
    <source>
        <dbReference type="EMBL" id="MCA9729154.1"/>
    </source>
</evidence>
<dbReference type="FunFam" id="3.90.1150.10:FF:000041">
    <property type="entry name" value="Low-specificity L-threonine aldolase"/>
    <property type="match status" value="1"/>
</dbReference>
<keyword evidence="3" id="KW-0663">Pyridoxal phosphate</keyword>
<organism evidence="7 8">
    <name type="scientific">Eiseniibacteriota bacterium</name>
    <dbReference type="NCBI Taxonomy" id="2212470"/>
    <lineage>
        <taxon>Bacteria</taxon>
        <taxon>Candidatus Eiseniibacteriota</taxon>
    </lineage>
</organism>
<dbReference type="InterPro" id="IPR015424">
    <property type="entry name" value="PyrdxlP-dep_Trfase"/>
</dbReference>
<dbReference type="Gene3D" id="3.40.640.10">
    <property type="entry name" value="Type I PLP-dependent aspartate aminotransferase-like (Major domain)"/>
    <property type="match status" value="1"/>
</dbReference>
<proteinExistence type="inferred from homology"/>
<dbReference type="InterPro" id="IPR023603">
    <property type="entry name" value="Low_specificity_L-TA-like"/>
</dbReference>
<evidence type="ECO:0000256" key="4">
    <source>
        <dbReference type="ARBA" id="ARBA00023239"/>
    </source>
</evidence>
<feature type="modified residue" description="N6-(pyridoxal phosphate)lysine" evidence="5">
    <location>
        <position position="205"/>
    </location>
</feature>
<sequence>MKPAEPAIDLRSDTVTLPTVPMREAMARTPVGDDQFGEDPTINRLQERVAEILGKERALWIPTGTMANQIALRTLTRPGDDVVVCAGSHTVHHETGASAANAGVQLTEIGADGIFSAEQFVAACKPAGHIVAPPTTLVEIENTHNRAGGVVVPQDRVERICRAARDRGVASYLDGARLWNASAATGHSPAALSAPFDLVSVAFSKGLGAPGGSMLAGSRTILERAQRYRRMAGGAMRQVGFFAAAALYALDHHLDRLAEDHANCRLLAERLALCPRVRIDLDRVRTNILIFHLTPDGPTAAEVVDAARDQGVLVFAFGPRTVRAVTHLDVSREDCEAAADRLTRAIEA</sequence>
<name>A0A956M0X3_UNCEI</name>
<reference evidence="7" key="1">
    <citation type="submission" date="2020-04" db="EMBL/GenBank/DDBJ databases">
        <authorList>
            <person name="Zhang T."/>
        </authorList>
    </citation>
    <scope>NUCLEOTIDE SEQUENCE</scope>
    <source>
        <strain evidence="7">HKST-UBA01</strain>
    </source>
</reference>
<dbReference type="AlphaFoldDB" id="A0A956M0X3"/>
<protein>
    <submittedName>
        <fullName evidence="7">Low specificity L-threonine aldolase</fullName>
    </submittedName>
</protein>
<feature type="domain" description="Aromatic amino acid beta-eliminating lyase/threonine aldolase" evidence="6">
    <location>
        <begin position="9"/>
        <end position="291"/>
    </location>
</feature>
<dbReference type="GO" id="GO:0006545">
    <property type="term" value="P:glycine biosynthetic process"/>
    <property type="evidence" value="ECO:0007669"/>
    <property type="project" value="TreeGrafter"/>
</dbReference>
<dbReference type="GO" id="GO:0005829">
    <property type="term" value="C:cytosol"/>
    <property type="evidence" value="ECO:0007669"/>
    <property type="project" value="TreeGrafter"/>
</dbReference>
<dbReference type="Proteomes" id="UP000697710">
    <property type="component" value="Unassembled WGS sequence"/>
</dbReference>
<dbReference type="NCBIfam" id="NF041359">
    <property type="entry name" value="GntG_guanitoxin"/>
    <property type="match status" value="1"/>
</dbReference>
<evidence type="ECO:0000259" key="6">
    <source>
        <dbReference type="Pfam" id="PF01212"/>
    </source>
</evidence>
<dbReference type="InterPro" id="IPR015421">
    <property type="entry name" value="PyrdxlP-dep_Trfase_major"/>
</dbReference>
<dbReference type="Gene3D" id="3.90.1150.10">
    <property type="entry name" value="Aspartate Aminotransferase, domain 1"/>
    <property type="match status" value="1"/>
</dbReference>
<dbReference type="SUPFAM" id="SSF53383">
    <property type="entry name" value="PLP-dependent transferases"/>
    <property type="match status" value="1"/>
</dbReference>
<dbReference type="GO" id="GO:0008732">
    <property type="term" value="F:L-allo-threonine aldolase activity"/>
    <property type="evidence" value="ECO:0007669"/>
    <property type="project" value="TreeGrafter"/>
</dbReference>
<dbReference type="EMBL" id="JAGQHR010000590">
    <property type="protein sequence ID" value="MCA9729154.1"/>
    <property type="molecule type" value="Genomic_DNA"/>
</dbReference>
<evidence type="ECO:0000256" key="3">
    <source>
        <dbReference type="ARBA" id="ARBA00022898"/>
    </source>
</evidence>
<reference evidence="7" key="2">
    <citation type="journal article" date="2021" name="Microbiome">
        <title>Successional dynamics and alternative stable states in a saline activated sludge microbial community over 9 years.</title>
        <authorList>
            <person name="Wang Y."/>
            <person name="Ye J."/>
            <person name="Ju F."/>
            <person name="Liu L."/>
            <person name="Boyd J.A."/>
            <person name="Deng Y."/>
            <person name="Parks D.H."/>
            <person name="Jiang X."/>
            <person name="Yin X."/>
            <person name="Woodcroft B.J."/>
            <person name="Tyson G.W."/>
            <person name="Hugenholtz P."/>
            <person name="Polz M.F."/>
            <person name="Zhang T."/>
        </authorList>
    </citation>
    <scope>NUCLEOTIDE SEQUENCE</scope>
    <source>
        <strain evidence="7">HKST-UBA01</strain>
    </source>
</reference>
<dbReference type="InterPro" id="IPR001597">
    <property type="entry name" value="ArAA_b-elim_lyase/Thr_aldolase"/>
</dbReference>
<evidence type="ECO:0000256" key="5">
    <source>
        <dbReference type="PIRSR" id="PIRSR017617-1"/>
    </source>
</evidence>
<accession>A0A956M0X3</accession>
<comment type="cofactor">
    <cofactor evidence="1">
        <name>pyridoxal 5'-phosphate</name>
        <dbReference type="ChEBI" id="CHEBI:597326"/>
    </cofactor>
</comment>
<keyword evidence="4" id="KW-0456">Lyase</keyword>
<dbReference type="PANTHER" id="PTHR48097:SF9">
    <property type="entry name" value="L-THREONINE ALDOLASE"/>
    <property type="match status" value="1"/>
</dbReference>
<comment type="caution">
    <text evidence="7">The sequence shown here is derived from an EMBL/GenBank/DDBJ whole genome shotgun (WGS) entry which is preliminary data.</text>
</comment>
<dbReference type="Pfam" id="PF01212">
    <property type="entry name" value="Beta_elim_lyase"/>
    <property type="match status" value="1"/>
</dbReference>
<dbReference type="GO" id="GO:0006567">
    <property type="term" value="P:L-threonine catabolic process"/>
    <property type="evidence" value="ECO:0007669"/>
    <property type="project" value="TreeGrafter"/>
</dbReference>
<dbReference type="PIRSF" id="PIRSF017617">
    <property type="entry name" value="Thr_aldolase"/>
    <property type="match status" value="1"/>
</dbReference>
<comment type="similarity">
    <text evidence="2">Belongs to the threonine aldolase family.</text>
</comment>
<dbReference type="PANTHER" id="PTHR48097">
    <property type="entry name" value="L-THREONINE ALDOLASE-RELATED"/>
    <property type="match status" value="1"/>
</dbReference>
<gene>
    <name evidence="7" type="ORF">KC729_15805</name>
</gene>
<dbReference type="FunFam" id="3.40.640.10:FF:000030">
    <property type="entry name" value="Low-specificity L-threonine aldolase"/>
    <property type="match status" value="1"/>
</dbReference>
<evidence type="ECO:0000256" key="1">
    <source>
        <dbReference type="ARBA" id="ARBA00001933"/>
    </source>
</evidence>
<evidence type="ECO:0000313" key="8">
    <source>
        <dbReference type="Proteomes" id="UP000697710"/>
    </source>
</evidence>
<dbReference type="InterPro" id="IPR015422">
    <property type="entry name" value="PyrdxlP-dep_Trfase_small"/>
</dbReference>